<evidence type="ECO:0000313" key="2">
    <source>
        <dbReference type="Proteomes" id="UP001575105"/>
    </source>
</evidence>
<sequence length="231" mass="27115">MTDTASDRDARPTTVRHLRRRWKPIKEHLHAEQKNHPTNIRFHRACSWLQRVEQMEGDADLDLVLTGQWIAFNALYGQWNPAAGEPLPDRECWRRFLDRELAMDANGRLADILTEHKRLVLAILDDAYLENYFWKEPSPRKATQTTKGRRQAATWYLEQRWALVLEQVVERIYLLRCQLLHGAATYNSKLNRTSMRRCTTMLGHLLPALMEVWIDHGAEEDWGPMCYPPQG</sequence>
<evidence type="ECO:0008006" key="3">
    <source>
        <dbReference type="Google" id="ProtNLM"/>
    </source>
</evidence>
<dbReference type="RefSeq" id="WP_425345158.1">
    <property type="nucleotide sequence ID" value="NZ_JBGUBD010000004.1"/>
</dbReference>
<proteinExistence type="predicted"/>
<name>A0ABV4U3S7_9BACT</name>
<dbReference type="Proteomes" id="UP001575105">
    <property type="component" value="Unassembled WGS sequence"/>
</dbReference>
<gene>
    <name evidence="1" type="ORF">ACERK3_07985</name>
</gene>
<protein>
    <recommendedName>
        <fullName evidence="3">Apea-like HEPN domain-containing protein</fullName>
    </recommendedName>
</protein>
<keyword evidence="2" id="KW-1185">Reference proteome</keyword>
<organism evidence="1 2">
    <name type="scientific">Natronomicrosphaera hydrolytica</name>
    <dbReference type="NCBI Taxonomy" id="3242702"/>
    <lineage>
        <taxon>Bacteria</taxon>
        <taxon>Pseudomonadati</taxon>
        <taxon>Planctomycetota</taxon>
        <taxon>Phycisphaerae</taxon>
        <taxon>Phycisphaerales</taxon>
        <taxon>Phycisphaeraceae</taxon>
        <taxon>Natronomicrosphaera</taxon>
    </lineage>
</organism>
<dbReference type="EMBL" id="JBGUBD010000004">
    <property type="protein sequence ID" value="MFA9478234.1"/>
    <property type="molecule type" value="Genomic_DNA"/>
</dbReference>
<reference evidence="1 2" key="1">
    <citation type="submission" date="2024-08" db="EMBL/GenBank/DDBJ databases">
        <title>Whole-genome sequencing of halo(alkali)philic microorganisms from hypersaline lakes.</title>
        <authorList>
            <person name="Sorokin D.Y."/>
            <person name="Merkel A.Y."/>
            <person name="Messina E."/>
            <person name="Yakimov M."/>
        </authorList>
    </citation>
    <scope>NUCLEOTIDE SEQUENCE [LARGE SCALE GENOMIC DNA]</scope>
    <source>
        <strain evidence="1 2">AB-hyl4</strain>
    </source>
</reference>
<evidence type="ECO:0000313" key="1">
    <source>
        <dbReference type="EMBL" id="MFA9478234.1"/>
    </source>
</evidence>
<accession>A0ABV4U3S7</accession>
<comment type="caution">
    <text evidence="1">The sequence shown here is derived from an EMBL/GenBank/DDBJ whole genome shotgun (WGS) entry which is preliminary data.</text>
</comment>